<accession>A0ABW4AQK9</accession>
<name>A0ABW4AQK9_9ACTN</name>
<gene>
    <name evidence="2" type="ORF">ACFQ5G_43835</name>
</gene>
<reference evidence="3" key="1">
    <citation type="journal article" date="2019" name="Int. J. Syst. Evol. Microbiol.">
        <title>The Global Catalogue of Microorganisms (GCM) 10K type strain sequencing project: providing services to taxonomists for standard genome sequencing and annotation.</title>
        <authorList>
            <consortium name="The Broad Institute Genomics Platform"/>
            <consortium name="The Broad Institute Genome Sequencing Center for Infectious Disease"/>
            <person name="Wu L."/>
            <person name="Ma J."/>
        </authorList>
    </citation>
    <scope>NUCLEOTIDE SEQUENCE [LARGE SCALE GENOMIC DNA]</scope>
    <source>
        <strain evidence="3">CCM 7526</strain>
    </source>
</reference>
<dbReference type="Proteomes" id="UP001597183">
    <property type="component" value="Unassembled WGS sequence"/>
</dbReference>
<organism evidence="2 3">
    <name type="scientific">Actinoplanes sichuanensis</name>
    <dbReference type="NCBI Taxonomy" id="512349"/>
    <lineage>
        <taxon>Bacteria</taxon>
        <taxon>Bacillati</taxon>
        <taxon>Actinomycetota</taxon>
        <taxon>Actinomycetes</taxon>
        <taxon>Micromonosporales</taxon>
        <taxon>Micromonosporaceae</taxon>
        <taxon>Actinoplanes</taxon>
    </lineage>
</organism>
<comment type="caution">
    <text evidence="2">The sequence shown here is derived from an EMBL/GenBank/DDBJ whole genome shotgun (WGS) entry which is preliminary data.</text>
</comment>
<sequence>MAPLPVLFSVFSSGLVVAAVAVKTSGPSGVPGPATSRSRSRL</sequence>
<feature type="chain" id="PRO_5046872995" evidence="1">
    <location>
        <begin position="19"/>
        <end position="42"/>
    </location>
</feature>
<feature type="signal peptide" evidence="1">
    <location>
        <begin position="1"/>
        <end position="18"/>
    </location>
</feature>
<keyword evidence="3" id="KW-1185">Reference proteome</keyword>
<protein>
    <submittedName>
        <fullName evidence="2">Uncharacterized protein</fullName>
    </submittedName>
</protein>
<proteinExistence type="predicted"/>
<keyword evidence="1" id="KW-0732">Signal</keyword>
<evidence type="ECO:0000256" key="1">
    <source>
        <dbReference type="SAM" id="SignalP"/>
    </source>
</evidence>
<evidence type="ECO:0000313" key="2">
    <source>
        <dbReference type="EMBL" id="MFD1372297.1"/>
    </source>
</evidence>
<dbReference type="RefSeq" id="WP_317796268.1">
    <property type="nucleotide sequence ID" value="NZ_AP028461.1"/>
</dbReference>
<dbReference type="EMBL" id="JBHTMK010000055">
    <property type="protein sequence ID" value="MFD1372297.1"/>
    <property type="molecule type" value="Genomic_DNA"/>
</dbReference>
<evidence type="ECO:0000313" key="3">
    <source>
        <dbReference type="Proteomes" id="UP001597183"/>
    </source>
</evidence>